<dbReference type="PATRIC" id="fig|1262666.3.peg.1273"/>
<dbReference type="Proteomes" id="UP000011922">
    <property type="component" value="Unassembled WGS sequence"/>
</dbReference>
<proteinExistence type="predicted"/>
<keyword evidence="1" id="KW-0175">Coiled coil</keyword>
<protein>
    <submittedName>
        <fullName evidence="2">Uncharacterized protein</fullName>
    </submittedName>
</protein>
<organism evidence="2 3">
    <name type="scientific">Desulfocurvibacter africanus PCS</name>
    <dbReference type="NCBI Taxonomy" id="1262666"/>
    <lineage>
        <taxon>Bacteria</taxon>
        <taxon>Pseudomonadati</taxon>
        <taxon>Thermodesulfobacteriota</taxon>
        <taxon>Desulfovibrionia</taxon>
        <taxon>Desulfovibrionales</taxon>
        <taxon>Desulfovibrionaceae</taxon>
        <taxon>Desulfocurvibacter</taxon>
    </lineage>
</organism>
<dbReference type="OrthoDB" id="5430689at2"/>
<gene>
    <name evidence="2" type="ORF">PCS_01253</name>
</gene>
<feature type="coiled-coil region" evidence="1">
    <location>
        <begin position="183"/>
        <end position="217"/>
    </location>
</feature>
<reference evidence="2 3" key="1">
    <citation type="journal article" date="2013" name="Genome Announc.">
        <title>Draft Genome Sequence for Desulfovibrio africanus Strain PCS.</title>
        <authorList>
            <person name="Brown S.D."/>
            <person name="Utturkar S.M."/>
            <person name="Arkin A.P."/>
            <person name="Deutschbauer A.M."/>
            <person name="Elias D.A."/>
            <person name="Hazen T.C."/>
            <person name="Chakraborty R."/>
        </authorList>
    </citation>
    <scope>NUCLEOTIDE SEQUENCE [LARGE SCALE GENOMIC DNA]</scope>
    <source>
        <strain evidence="2 3">PCS</strain>
    </source>
</reference>
<dbReference type="EMBL" id="AOSV01000012">
    <property type="protein sequence ID" value="EMG37860.1"/>
    <property type="molecule type" value="Genomic_DNA"/>
</dbReference>
<comment type="caution">
    <text evidence="2">The sequence shown here is derived from an EMBL/GenBank/DDBJ whole genome shotgun (WGS) entry which is preliminary data.</text>
</comment>
<dbReference type="AlphaFoldDB" id="M5PV38"/>
<sequence length="330" mass="36995">MAMRGLIDALSSIFRHESPKGDPEHAAFLAEMTERVVATASPKIRAVRGYHKRLLPALDSSSSYFAESIRHFPGPVTLAKHTWNSDPLVNACFASVEQLEGFLRGNADIREAASRTDSREVYFLLTMNRREEVVYGSAMVGEMIRRDVPQDVVTFSDHRCVAPGLTIHETKQQLIRLALELLASLASASILETRKRLEDLERERTSLGYELKILKLKDQGLGSALARRGEVEKELAEGGMIQKELDAEISRLKSAFSDLEDYLRLVEGIFSRPENMLRFEDMTLEVNRKGVKNYTGADDPSRPIHFAQFSTSERSRAAFLAVSPVKEIIA</sequence>
<name>M5PV38_DESAF</name>
<evidence type="ECO:0000313" key="3">
    <source>
        <dbReference type="Proteomes" id="UP000011922"/>
    </source>
</evidence>
<dbReference type="RefSeq" id="WP_005985195.1">
    <property type="nucleotide sequence ID" value="NZ_AOSV01000012.1"/>
</dbReference>
<accession>M5PV38</accession>
<evidence type="ECO:0000256" key="1">
    <source>
        <dbReference type="SAM" id="Coils"/>
    </source>
</evidence>
<evidence type="ECO:0000313" key="2">
    <source>
        <dbReference type="EMBL" id="EMG37860.1"/>
    </source>
</evidence>